<reference evidence="9" key="1">
    <citation type="submission" date="2017-05" db="EMBL/GenBank/DDBJ databases">
        <authorList>
            <person name="Sharma S."/>
            <person name="Sidhu C."/>
            <person name="Pinnaka A.K."/>
        </authorList>
    </citation>
    <scope>NUCLEOTIDE SEQUENCE [LARGE SCALE GENOMIC DNA]</scope>
    <source>
        <strain evidence="9">AK93</strain>
    </source>
</reference>
<dbReference type="OrthoDB" id="9803892at2"/>
<evidence type="ECO:0000256" key="6">
    <source>
        <dbReference type="RuleBase" id="RU364082"/>
    </source>
</evidence>
<dbReference type="PANTHER" id="PTHR10491">
    <property type="entry name" value="DTDP-4-DEHYDRORHAMNOSE REDUCTASE"/>
    <property type="match status" value="1"/>
</dbReference>
<dbReference type="UniPathway" id="UPA00281"/>
<dbReference type="Proteomes" id="UP000256763">
    <property type="component" value="Unassembled WGS sequence"/>
</dbReference>
<dbReference type="Pfam" id="PF04321">
    <property type="entry name" value="RmlD_sub_bind"/>
    <property type="match status" value="1"/>
</dbReference>
<name>A0A3E0WWT9_9GAMM</name>
<dbReference type="Gene3D" id="3.90.25.10">
    <property type="entry name" value="UDP-galactose 4-epimerase, domain 1"/>
    <property type="match status" value="1"/>
</dbReference>
<evidence type="ECO:0000259" key="7">
    <source>
        <dbReference type="Pfam" id="PF04321"/>
    </source>
</evidence>
<accession>A0A3E0WWT9</accession>
<keyword evidence="6" id="KW-0521">NADP</keyword>
<dbReference type="GO" id="GO:0005829">
    <property type="term" value="C:cytosol"/>
    <property type="evidence" value="ECO:0007669"/>
    <property type="project" value="TreeGrafter"/>
</dbReference>
<dbReference type="RefSeq" id="WP_116302108.1">
    <property type="nucleotide sequence ID" value="NZ_NFZV01000008.1"/>
</dbReference>
<keyword evidence="6" id="KW-0560">Oxidoreductase</keyword>
<dbReference type="GO" id="GO:0019305">
    <property type="term" value="P:dTDP-rhamnose biosynthetic process"/>
    <property type="evidence" value="ECO:0007669"/>
    <property type="project" value="UniProtKB-UniPathway"/>
</dbReference>
<evidence type="ECO:0000313" key="8">
    <source>
        <dbReference type="EMBL" id="RFA36849.1"/>
    </source>
</evidence>
<comment type="caution">
    <text evidence="8">The sequence shown here is derived from an EMBL/GenBank/DDBJ whole genome shotgun (WGS) entry which is preliminary data.</text>
</comment>
<dbReference type="Gene3D" id="3.40.50.720">
    <property type="entry name" value="NAD(P)-binding Rossmann-like Domain"/>
    <property type="match status" value="1"/>
</dbReference>
<dbReference type="PANTHER" id="PTHR10491:SF4">
    <property type="entry name" value="METHIONINE ADENOSYLTRANSFERASE 2 SUBUNIT BETA"/>
    <property type="match status" value="1"/>
</dbReference>
<dbReference type="GO" id="GO:0008831">
    <property type="term" value="F:dTDP-4-dehydrorhamnose reductase activity"/>
    <property type="evidence" value="ECO:0007669"/>
    <property type="project" value="UniProtKB-EC"/>
</dbReference>
<comment type="function">
    <text evidence="6">Catalyzes the reduction of dTDP-6-deoxy-L-lyxo-4-hexulose to yield dTDP-L-rhamnose.</text>
</comment>
<comment type="catalytic activity">
    <reaction evidence="5 6">
        <text>dTDP-beta-L-rhamnose + NADP(+) = dTDP-4-dehydro-beta-L-rhamnose + NADPH + H(+)</text>
        <dbReference type="Rhea" id="RHEA:21796"/>
        <dbReference type="ChEBI" id="CHEBI:15378"/>
        <dbReference type="ChEBI" id="CHEBI:57510"/>
        <dbReference type="ChEBI" id="CHEBI:57783"/>
        <dbReference type="ChEBI" id="CHEBI:58349"/>
        <dbReference type="ChEBI" id="CHEBI:62830"/>
        <dbReference type="EC" id="1.1.1.133"/>
    </reaction>
</comment>
<dbReference type="AlphaFoldDB" id="A0A3E0WWT9"/>
<comment type="cofactor">
    <cofactor evidence="6">
        <name>Mg(2+)</name>
        <dbReference type="ChEBI" id="CHEBI:18420"/>
    </cofactor>
    <text evidence="6">Binds 1 Mg(2+) ion per monomer.</text>
</comment>
<feature type="domain" description="RmlD-like substrate binding" evidence="7">
    <location>
        <begin position="6"/>
        <end position="290"/>
    </location>
</feature>
<evidence type="ECO:0000256" key="4">
    <source>
        <dbReference type="ARBA" id="ARBA00017099"/>
    </source>
</evidence>
<dbReference type="InterPro" id="IPR005913">
    <property type="entry name" value="dTDP_dehydrorham_reduct"/>
</dbReference>
<sequence length="299" mass="32760">MSVRPRILLTGGSGQVGWELRRSLLALGEVIEPDRERYDLCRPERLARLIRDLKPRWVVNPAAYTAVDKAESEPERCQRINAIAPAVLAEAAHAVGAGFIHFSTDYVFDGAKHSPYTEDDPTAPLNWYGTTKLEGEQAVADVSRDGAWLVLRTGWVYGGRGHNFVRTMQRLMSEKTQLTVVDDQIGAPTWARSIADVAAQVLAYCQSPSAMAEYAGVYHVSCAGATSWYGFASRIRDRLLAAGMEAVAELSPTDSAGYPTPAARSPYSVLDNSKLARRFGLVLPPWEEAFMLAAPEFGL</sequence>
<dbReference type="UniPathway" id="UPA00124"/>
<dbReference type="EMBL" id="NFZW01000008">
    <property type="protein sequence ID" value="RFA36849.1"/>
    <property type="molecule type" value="Genomic_DNA"/>
</dbReference>
<dbReference type="NCBIfam" id="TIGR01214">
    <property type="entry name" value="rmlD"/>
    <property type="match status" value="1"/>
</dbReference>
<dbReference type="EC" id="1.1.1.133" evidence="3 6"/>
<evidence type="ECO:0000256" key="1">
    <source>
        <dbReference type="ARBA" id="ARBA00004781"/>
    </source>
</evidence>
<organism evidence="8 9">
    <name type="scientific">Alkalilimnicola ehrlichii</name>
    <dbReference type="NCBI Taxonomy" id="351052"/>
    <lineage>
        <taxon>Bacteria</taxon>
        <taxon>Pseudomonadati</taxon>
        <taxon>Pseudomonadota</taxon>
        <taxon>Gammaproteobacteria</taxon>
        <taxon>Chromatiales</taxon>
        <taxon>Ectothiorhodospiraceae</taxon>
        <taxon>Alkalilimnicola</taxon>
    </lineage>
</organism>
<comment type="similarity">
    <text evidence="2 6">Belongs to the dTDP-4-dehydrorhamnose reductase family.</text>
</comment>
<comment type="pathway">
    <text evidence="1 6">Carbohydrate biosynthesis; dTDP-L-rhamnose biosynthesis.</text>
</comment>
<dbReference type="SUPFAM" id="SSF51735">
    <property type="entry name" value="NAD(P)-binding Rossmann-fold domains"/>
    <property type="match status" value="1"/>
</dbReference>
<evidence type="ECO:0000256" key="5">
    <source>
        <dbReference type="ARBA" id="ARBA00048200"/>
    </source>
</evidence>
<evidence type="ECO:0000256" key="3">
    <source>
        <dbReference type="ARBA" id="ARBA00012929"/>
    </source>
</evidence>
<proteinExistence type="inferred from homology"/>
<gene>
    <name evidence="8" type="ORF">CAL65_10025</name>
</gene>
<evidence type="ECO:0000313" key="9">
    <source>
        <dbReference type="Proteomes" id="UP000256763"/>
    </source>
</evidence>
<dbReference type="InterPro" id="IPR029903">
    <property type="entry name" value="RmlD-like-bd"/>
</dbReference>
<keyword evidence="9" id="KW-1185">Reference proteome</keyword>
<evidence type="ECO:0000256" key="2">
    <source>
        <dbReference type="ARBA" id="ARBA00010944"/>
    </source>
</evidence>
<protein>
    <recommendedName>
        <fullName evidence="4 6">dTDP-4-dehydrorhamnose reductase</fullName>
        <ecNumber evidence="3 6">1.1.1.133</ecNumber>
    </recommendedName>
</protein>
<dbReference type="CDD" id="cd05254">
    <property type="entry name" value="dTDP_HR_like_SDR_e"/>
    <property type="match status" value="1"/>
</dbReference>
<dbReference type="InterPro" id="IPR036291">
    <property type="entry name" value="NAD(P)-bd_dom_sf"/>
</dbReference>
<dbReference type="GO" id="GO:0009243">
    <property type="term" value="P:O antigen biosynthetic process"/>
    <property type="evidence" value="ECO:0007669"/>
    <property type="project" value="UniProtKB-UniPathway"/>
</dbReference>